<dbReference type="InterPro" id="IPR007627">
    <property type="entry name" value="RNA_pol_sigma70_r2"/>
</dbReference>
<gene>
    <name evidence="7" type="ORF">H9863_06765</name>
</gene>
<evidence type="ECO:0000313" key="8">
    <source>
        <dbReference type="Proteomes" id="UP000824202"/>
    </source>
</evidence>
<reference evidence="7" key="1">
    <citation type="journal article" date="2021" name="PeerJ">
        <title>Extensive microbial diversity within the chicken gut microbiome revealed by metagenomics and culture.</title>
        <authorList>
            <person name="Gilroy R."/>
            <person name="Ravi A."/>
            <person name="Getino M."/>
            <person name="Pursley I."/>
            <person name="Horton D.L."/>
            <person name="Alikhan N.F."/>
            <person name="Baker D."/>
            <person name="Gharbi K."/>
            <person name="Hall N."/>
            <person name="Watson M."/>
            <person name="Adriaenssens E.M."/>
            <person name="Foster-Nyarko E."/>
            <person name="Jarju S."/>
            <person name="Secka A."/>
            <person name="Antonio M."/>
            <person name="Oren A."/>
            <person name="Chaudhuri R.R."/>
            <person name="La Ragione R."/>
            <person name="Hildebrand F."/>
            <person name="Pallen M.J."/>
        </authorList>
    </citation>
    <scope>NUCLEOTIDE SEQUENCE</scope>
    <source>
        <strain evidence="7">23274</strain>
    </source>
</reference>
<dbReference type="NCBIfam" id="TIGR02937">
    <property type="entry name" value="sigma70-ECF"/>
    <property type="match status" value="1"/>
</dbReference>
<dbReference type="GO" id="GO:0006352">
    <property type="term" value="P:DNA-templated transcription initiation"/>
    <property type="evidence" value="ECO:0007669"/>
    <property type="project" value="InterPro"/>
</dbReference>
<organism evidence="7 8">
    <name type="scientific">Candidatus Odoribacter faecigallinarum</name>
    <dbReference type="NCBI Taxonomy" id="2838706"/>
    <lineage>
        <taxon>Bacteria</taxon>
        <taxon>Pseudomonadati</taxon>
        <taxon>Bacteroidota</taxon>
        <taxon>Bacteroidia</taxon>
        <taxon>Bacteroidales</taxon>
        <taxon>Odoribacteraceae</taxon>
        <taxon>Odoribacter</taxon>
    </lineage>
</organism>
<dbReference type="Proteomes" id="UP000824202">
    <property type="component" value="Unassembled WGS sequence"/>
</dbReference>
<protein>
    <submittedName>
        <fullName evidence="7">Sigma-70 family RNA polymerase sigma factor</fullName>
    </submittedName>
</protein>
<dbReference type="PANTHER" id="PTHR43133:SF46">
    <property type="entry name" value="RNA POLYMERASE SIGMA-70 FACTOR ECF SUBFAMILY"/>
    <property type="match status" value="1"/>
</dbReference>
<reference evidence="7" key="2">
    <citation type="submission" date="2021-04" db="EMBL/GenBank/DDBJ databases">
        <authorList>
            <person name="Gilroy R."/>
        </authorList>
    </citation>
    <scope>NUCLEOTIDE SEQUENCE</scope>
    <source>
        <strain evidence="7">23274</strain>
    </source>
</reference>
<evidence type="ECO:0000256" key="3">
    <source>
        <dbReference type="ARBA" id="ARBA00023082"/>
    </source>
</evidence>
<dbReference type="InterPro" id="IPR013325">
    <property type="entry name" value="RNA_pol_sigma_r2"/>
</dbReference>
<comment type="caution">
    <text evidence="7">The sequence shown here is derived from an EMBL/GenBank/DDBJ whole genome shotgun (WGS) entry which is preliminary data.</text>
</comment>
<dbReference type="SUPFAM" id="SSF88946">
    <property type="entry name" value="Sigma2 domain of RNA polymerase sigma factors"/>
    <property type="match status" value="1"/>
</dbReference>
<dbReference type="SUPFAM" id="SSF88659">
    <property type="entry name" value="Sigma3 and sigma4 domains of RNA polymerase sigma factors"/>
    <property type="match status" value="1"/>
</dbReference>
<evidence type="ECO:0000259" key="6">
    <source>
        <dbReference type="Pfam" id="PF08281"/>
    </source>
</evidence>
<dbReference type="Pfam" id="PF04542">
    <property type="entry name" value="Sigma70_r2"/>
    <property type="match status" value="1"/>
</dbReference>
<dbReference type="GO" id="GO:0003677">
    <property type="term" value="F:DNA binding"/>
    <property type="evidence" value="ECO:0007669"/>
    <property type="project" value="InterPro"/>
</dbReference>
<dbReference type="AlphaFoldDB" id="A0A9D2ABL3"/>
<evidence type="ECO:0000256" key="2">
    <source>
        <dbReference type="ARBA" id="ARBA00023015"/>
    </source>
</evidence>
<comment type="similarity">
    <text evidence="1">Belongs to the sigma-70 factor family. ECF subfamily.</text>
</comment>
<dbReference type="InterPro" id="IPR013324">
    <property type="entry name" value="RNA_pol_sigma_r3/r4-like"/>
</dbReference>
<sequence length="187" mass="21960">MLDSVFIKLLAEKDDAAYKELFARYYDSLKGLAFTYVKDSATAEDLVQDLFLALYYGGQKFDSVMGLKYYLFRSLKNGILNYLKKEGLRRRYEQQMMQGSEPMEDYWEKAMEEEVFVRLNDAVDRLPEQCRKVMRFTLEGKEAPEIARLLDISVTTVKDHRRAGREKLAEWLREGSKNDFLVLFVLC</sequence>
<dbReference type="EMBL" id="DXFT01000130">
    <property type="protein sequence ID" value="HIX03803.1"/>
    <property type="molecule type" value="Genomic_DNA"/>
</dbReference>
<dbReference type="Pfam" id="PF08281">
    <property type="entry name" value="Sigma70_r4_2"/>
    <property type="match status" value="1"/>
</dbReference>
<keyword evidence="2" id="KW-0805">Transcription regulation</keyword>
<feature type="domain" description="RNA polymerase sigma-70 region 2" evidence="5">
    <location>
        <begin position="21"/>
        <end position="87"/>
    </location>
</feature>
<dbReference type="InterPro" id="IPR013249">
    <property type="entry name" value="RNA_pol_sigma70_r4_t2"/>
</dbReference>
<evidence type="ECO:0000256" key="4">
    <source>
        <dbReference type="ARBA" id="ARBA00023163"/>
    </source>
</evidence>
<dbReference type="InterPro" id="IPR039425">
    <property type="entry name" value="RNA_pol_sigma-70-like"/>
</dbReference>
<keyword evidence="4" id="KW-0804">Transcription</keyword>
<evidence type="ECO:0000313" key="7">
    <source>
        <dbReference type="EMBL" id="HIX03803.1"/>
    </source>
</evidence>
<feature type="domain" description="RNA polymerase sigma factor 70 region 4 type 2" evidence="6">
    <location>
        <begin position="118"/>
        <end position="168"/>
    </location>
</feature>
<proteinExistence type="inferred from homology"/>
<name>A0A9D2ABL3_9BACT</name>
<dbReference type="InterPro" id="IPR036388">
    <property type="entry name" value="WH-like_DNA-bd_sf"/>
</dbReference>
<evidence type="ECO:0000259" key="5">
    <source>
        <dbReference type="Pfam" id="PF04542"/>
    </source>
</evidence>
<accession>A0A9D2ABL3</accession>
<dbReference type="Gene3D" id="1.10.10.10">
    <property type="entry name" value="Winged helix-like DNA-binding domain superfamily/Winged helix DNA-binding domain"/>
    <property type="match status" value="1"/>
</dbReference>
<keyword evidence="3" id="KW-0731">Sigma factor</keyword>
<dbReference type="PANTHER" id="PTHR43133">
    <property type="entry name" value="RNA POLYMERASE ECF-TYPE SIGMA FACTO"/>
    <property type="match status" value="1"/>
</dbReference>
<dbReference type="InterPro" id="IPR014284">
    <property type="entry name" value="RNA_pol_sigma-70_dom"/>
</dbReference>
<dbReference type="Gene3D" id="1.10.1740.10">
    <property type="match status" value="1"/>
</dbReference>
<dbReference type="GO" id="GO:0016987">
    <property type="term" value="F:sigma factor activity"/>
    <property type="evidence" value="ECO:0007669"/>
    <property type="project" value="UniProtKB-KW"/>
</dbReference>
<evidence type="ECO:0000256" key="1">
    <source>
        <dbReference type="ARBA" id="ARBA00010641"/>
    </source>
</evidence>